<reference evidence="1" key="1">
    <citation type="submission" date="2018-02" db="EMBL/GenBank/DDBJ databases">
        <title>Rhizophora mucronata_Transcriptome.</title>
        <authorList>
            <person name="Meera S.P."/>
            <person name="Sreeshan A."/>
            <person name="Augustine A."/>
        </authorList>
    </citation>
    <scope>NUCLEOTIDE SEQUENCE</scope>
    <source>
        <tissue evidence="1">Leaf</tissue>
    </source>
</reference>
<dbReference type="AlphaFoldDB" id="A0A2P2IYI9"/>
<organism evidence="1">
    <name type="scientific">Rhizophora mucronata</name>
    <name type="common">Asiatic mangrove</name>
    <dbReference type="NCBI Taxonomy" id="61149"/>
    <lineage>
        <taxon>Eukaryota</taxon>
        <taxon>Viridiplantae</taxon>
        <taxon>Streptophyta</taxon>
        <taxon>Embryophyta</taxon>
        <taxon>Tracheophyta</taxon>
        <taxon>Spermatophyta</taxon>
        <taxon>Magnoliopsida</taxon>
        <taxon>eudicotyledons</taxon>
        <taxon>Gunneridae</taxon>
        <taxon>Pentapetalae</taxon>
        <taxon>rosids</taxon>
        <taxon>fabids</taxon>
        <taxon>Malpighiales</taxon>
        <taxon>Rhizophoraceae</taxon>
        <taxon>Rhizophora</taxon>
    </lineage>
</organism>
<name>A0A2P2IYI9_RHIMU</name>
<evidence type="ECO:0000313" key="1">
    <source>
        <dbReference type="EMBL" id="MBW86279.1"/>
    </source>
</evidence>
<proteinExistence type="predicted"/>
<sequence length="45" mass="5189">MDVGDTNDMIKVSDISEKQRKSWNTLNPNCLNTKTCGKIFSRDFH</sequence>
<dbReference type="EMBL" id="GGEC01005796">
    <property type="protein sequence ID" value="MBW86279.1"/>
    <property type="molecule type" value="Transcribed_RNA"/>
</dbReference>
<accession>A0A2P2IYI9</accession>
<protein>
    <submittedName>
        <fullName evidence="1">Uncharacterized protein</fullName>
    </submittedName>
</protein>